<protein>
    <submittedName>
        <fullName evidence="2">DUF895 domain membrane protein</fullName>
    </submittedName>
</protein>
<evidence type="ECO:0000256" key="1">
    <source>
        <dbReference type="SAM" id="Phobius"/>
    </source>
</evidence>
<keyword evidence="1" id="KW-0472">Membrane</keyword>
<feature type="transmembrane region" description="Helical" evidence="1">
    <location>
        <begin position="7"/>
        <end position="28"/>
    </location>
</feature>
<dbReference type="EMBL" id="JASAOK010000046">
    <property type="protein sequence ID" value="KAK6211661.1"/>
    <property type="molecule type" value="Genomic_DNA"/>
</dbReference>
<evidence type="ECO:0000313" key="3">
    <source>
        <dbReference type="Proteomes" id="UP001327957"/>
    </source>
</evidence>
<sequence>MCRAGNAVLFSLVITIRFMDSIVANRFWLKPTFAFGTVGYATSLNGSVHQQPLTATSGAVYAGSVTACGIKAGLILGPWRRRPGRTTPATSRSLNWDEPDLGRGWALYITLAIQLHTILQLRLLARRLDIAAPQRHRVYERGKGALETAGQCINSSITALDVNFGLWSGRDTGILYQDQDGKADHIRDGQ</sequence>
<accession>A0AAV9T367</accession>
<name>A0AAV9T367_9PEZI</name>
<organism evidence="2 3">
    <name type="scientific">Colletotrichum tabaci</name>
    <dbReference type="NCBI Taxonomy" id="1209068"/>
    <lineage>
        <taxon>Eukaryota</taxon>
        <taxon>Fungi</taxon>
        <taxon>Dikarya</taxon>
        <taxon>Ascomycota</taxon>
        <taxon>Pezizomycotina</taxon>
        <taxon>Sordariomycetes</taxon>
        <taxon>Hypocreomycetidae</taxon>
        <taxon>Glomerellales</taxon>
        <taxon>Glomerellaceae</taxon>
        <taxon>Colletotrichum</taxon>
        <taxon>Colletotrichum destructivum species complex</taxon>
    </lineage>
</organism>
<proteinExistence type="predicted"/>
<reference evidence="2 3" key="1">
    <citation type="submission" date="2023-04" db="EMBL/GenBank/DDBJ databases">
        <title>Colletotrichum tabacum stain YC1 causing leaf anthracnose on Nicotiana tabacum(L.) cv.</title>
        <authorList>
            <person name="Ji Z."/>
            <person name="Wang M."/>
            <person name="Zhang J."/>
            <person name="Wang N."/>
            <person name="Zhou Z."/>
        </authorList>
    </citation>
    <scope>NUCLEOTIDE SEQUENCE [LARGE SCALE GENOMIC DNA]</scope>
    <source>
        <strain evidence="2 3">YC1</strain>
    </source>
</reference>
<evidence type="ECO:0000313" key="2">
    <source>
        <dbReference type="EMBL" id="KAK6211661.1"/>
    </source>
</evidence>
<dbReference type="AlphaFoldDB" id="A0AAV9T367"/>
<comment type="caution">
    <text evidence="2">The sequence shown here is derived from an EMBL/GenBank/DDBJ whole genome shotgun (WGS) entry which is preliminary data.</text>
</comment>
<dbReference type="Proteomes" id="UP001327957">
    <property type="component" value="Unassembled WGS sequence"/>
</dbReference>
<keyword evidence="3" id="KW-1185">Reference proteome</keyword>
<keyword evidence="1" id="KW-1133">Transmembrane helix</keyword>
<keyword evidence="1" id="KW-0812">Transmembrane</keyword>
<gene>
    <name evidence="2" type="ORF">QIS74_10925</name>
</gene>